<proteinExistence type="predicted"/>
<evidence type="ECO:0000313" key="1">
    <source>
        <dbReference type="EMBL" id="KAF6137267.1"/>
    </source>
</evidence>
<accession>A0A7J7L3U6</accession>
<protein>
    <submittedName>
        <fullName evidence="1">Uncharacterized protein</fullName>
    </submittedName>
</protein>
<keyword evidence="2" id="KW-1185">Reference proteome</keyword>
<organism evidence="1 2">
    <name type="scientific">Kingdonia uniflora</name>
    <dbReference type="NCBI Taxonomy" id="39325"/>
    <lineage>
        <taxon>Eukaryota</taxon>
        <taxon>Viridiplantae</taxon>
        <taxon>Streptophyta</taxon>
        <taxon>Embryophyta</taxon>
        <taxon>Tracheophyta</taxon>
        <taxon>Spermatophyta</taxon>
        <taxon>Magnoliopsida</taxon>
        <taxon>Ranunculales</taxon>
        <taxon>Circaeasteraceae</taxon>
        <taxon>Kingdonia</taxon>
    </lineage>
</organism>
<dbReference type="Proteomes" id="UP000541444">
    <property type="component" value="Unassembled WGS sequence"/>
</dbReference>
<dbReference type="AlphaFoldDB" id="A0A7J7L3U6"/>
<name>A0A7J7L3U6_9MAGN</name>
<reference evidence="1 2" key="1">
    <citation type="journal article" date="2020" name="IScience">
        <title>Genome Sequencing of the Endangered Kingdonia uniflora (Circaeasteraceae, Ranunculales) Reveals Potential Mechanisms of Evolutionary Specialization.</title>
        <authorList>
            <person name="Sun Y."/>
            <person name="Deng T."/>
            <person name="Zhang A."/>
            <person name="Moore M.J."/>
            <person name="Landis J.B."/>
            <person name="Lin N."/>
            <person name="Zhang H."/>
            <person name="Zhang X."/>
            <person name="Huang J."/>
            <person name="Zhang X."/>
            <person name="Sun H."/>
            <person name="Wang H."/>
        </authorList>
    </citation>
    <scope>NUCLEOTIDE SEQUENCE [LARGE SCALE GENOMIC DNA]</scope>
    <source>
        <strain evidence="1">TB1705</strain>
        <tissue evidence="1">Leaf</tissue>
    </source>
</reference>
<dbReference type="EMBL" id="JACGCM010002659">
    <property type="protein sequence ID" value="KAF6137267.1"/>
    <property type="molecule type" value="Genomic_DNA"/>
</dbReference>
<dbReference type="OrthoDB" id="332863at2759"/>
<gene>
    <name evidence="1" type="ORF">GIB67_036304</name>
</gene>
<dbReference type="PANTHER" id="PTHR36142:SF2">
    <property type="entry name" value="METALLO-HYDROLASE_OXIDOREDUCTASE SUPERFAMILY PROTEIN"/>
    <property type="match status" value="1"/>
</dbReference>
<dbReference type="PANTHER" id="PTHR36142">
    <property type="entry name" value="METALLO-HYDROLASE/OXIDOREDUCTASE SUPERFAMILY PROTEIN"/>
    <property type="match status" value="1"/>
</dbReference>
<comment type="caution">
    <text evidence="1">The sequence shown here is derived from an EMBL/GenBank/DDBJ whole genome shotgun (WGS) entry which is preliminary data.</text>
</comment>
<dbReference type="Pfam" id="PF13483">
    <property type="entry name" value="Lactamase_B_3"/>
    <property type="match status" value="1"/>
</dbReference>
<sequence>MGVWYLVTSQRDQLILYYELHCVYNAEFLQKERANIVITPVIKQLQPVQLLTLMSGQENAVQFAKMLQAKYFLNLVIYSKPCLCKRTFIITMRNGDLESKGFLARHFVKRAPRDTNVRTGSGVPLAISRASNVHNV</sequence>
<evidence type="ECO:0000313" key="2">
    <source>
        <dbReference type="Proteomes" id="UP000541444"/>
    </source>
</evidence>